<protein>
    <submittedName>
        <fullName evidence="3">START domain-containing protein</fullName>
    </submittedName>
</protein>
<name>A0A1I8F517_9PLAT</name>
<dbReference type="Proteomes" id="UP000095280">
    <property type="component" value="Unplaced"/>
</dbReference>
<dbReference type="GO" id="GO:0005886">
    <property type="term" value="C:plasma membrane"/>
    <property type="evidence" value="ECO:0007669"/>
    <property type="project" value="TreeGrafter"/>
</dbReference>
<dbReference type="PANTHER" id="PTHR13800:SF1">
    <property type="entry name" value="TRANSIENT RECEPTOR POTENTIAL CATION CHANNEL TRPM"/>
    <property type="match status" value="1"/>
</dbReference>
<organism evidence="2 3">
    <name type="scientific">Macrostomum lignano</name>
    <dbReference type="NCBI Taxonomy" id="282301"/>
    <lineage>
        <taxon>Eukaryota</taxon>
        <taxon>Metazoa</taxon>
        <taxon>Spiralia</taxon>
        <taxon>Lophotrochozoa</taxon>
        <taxon>Platyhelminthes</taxon>
        <taxon>Rhabditophora</taxon>
        <taxon>Macrostomorpha</taxon>
        <taxon>Macrostomida</taxon>
        <taxon>Macrostomidae</taxon>
        <taxon>Macrostomum</taxon>
    </lineage>
</organism>
<dbReference type="InterPro" id="IPR050927">
    <property type="entry name" value="TRPM"/>
</dbReference>
<keyword evidence="2" id="KW-1185">Reference proteome</keyword>
<feature type="region of interest" description="Disordered" evidence="1">
    <location>
        <begin position="189"/>
        <end position="220"/>
    </location>
</feature>
<dbReference type="PANTHER" id="PTHR13800">
    <property type="entry name" value="TRANSIENT RECEPTOR POTENTIAL CATION CHANNEL, SUBFAMILY M, MEMBER 6"/>
    <property type="match status" value="1"/>
</dbReference>
<accession>A0A1I8F517</accession>
<evidence type="ECO:0000256" key="1">
    <source>
        <dbReference type="SAM" id="MobiDB-lite"/>
    </source>
</evidence>
<proteinExistence type="predicted"/>
<evidence type="ECO:0000313" key="2">
    <source>
        <dbReference type="Proteomes" id="UP000095280"/>
    </source>
</evidence>
<dbReference type="GO" id="GO:0030001">
    <property type="term" value="P:metal ion transport"/>
    <property type="evidence" value="ECO:0007669"/>
    <property type="project" value="TreeGrafter"/>
</dbReference>
<dbReference type="AlphaFoldDB" id="A0A1I8F517"/>
<sequence>LTQTVSAATNPTATWCRSSSSQEEVWIETNIRKRECVRFAPASLTTGAQQQQAAAAVPLSAPWQPQAAERPVQPGDRRLTLLASPTDAYGVIEFASGPHPTLWPGTIRVAEDTDPALLLHVLTNVWRPAAAKAGAQAFTVACKILSCRAQAEAAALSGLLKAAKTHRSLAYQAPASTTARVSRLVARGHRGGGAGQGESGVCHRHRSLGSDPGPRPAARPSRTCKYFAISSAGKSLSRAETGTTATSYWLTTAGAALTAPSRSCGAIWRRYLCSLRLVQVRTLGVGLDRVPVVATLLEGGASVSRLLLDLTSGSPPVPR</sequence>
<dbReference type="GO" id="GO:0005261">
    <property type="term" value="F:monoatomic cation channel activity"/>
    <property type="evidence" value="ECO:0007669"/>
    <property type="project" value="TreeGrafter"/>
</dbReference>
<reference evidence="3" key="1">
    <citation type="submission" date="2016-11" db="UniProtKB">
        <authorList>
            <consortium name="WormBaseParasite"/>
        </authorList>
    </citation>
    <scope>IDENTIFICATION</scope>
</reference>
<dbReference type="WBParaSite" id="maker-unitig_20814-snap-gene-0.3-mRNA-1">
    <property type="protein sequence ID" value="maker-unitig_20814-snap-gene-0.3-mRNA-1"/>
    <property type="gene ID" value="maker-unitig_20814-snap-gene-0.3"/>
</dbReference>
<evidence type="ECO:0000313" key="3">
    <source>
        <dbReference type="WBParaSite" id="maker-unitig_20814-snap-gene-0.3-mRNA-1"/>
    </source>
</evidence>